<dbReference type="KEGG" id="vil:CFK37_19000"/>
<dbReference type="EMBL" id="CP022315">
    <property type="protein sequence ID" value="ASK64093.1"/>
    <property type="molecule type" value="Genomic_DNA"/>
</dbReference>
<dbReference type="Proteomes" id="UP000198312">
    <property type="component" value="Chromosome"/>
</dbReference>
<accession>A0A220U8N1</accession>
<reference evidence="2 3" key="1">
    <citation type="submission" date="2017-07" db="EMBL/GenBank/DDBJ databases">
        <title>Virgibacillus sp. LM2416.</title>
        <authorList>
            <person name="Tak E.J."/>
            <person name="Bae J.-W."/>
        </authorList>
    </citation>
    <scope>NUCLEOTIDE SEQUENCE [LARGE SCALE GENOMIC DNA]</scope>
    <source>
        <strain evidence="2 3">LM2416</strain>
    </source>
</reference>
<feature type="transmembrane region" description="Helical" evidence="1">
    <location>
        <begin position="17"/>
        <end position="34"/>
    </location>
</feature>
<name>A0A220U8N1_9BACI</name>
<evidence type="ECO:0000256" key="1">
    <source>
        <dbReference type="SAM" id="Phobius"/>
    </source>
</evidence>
<keyword evidence="1" id="KW-1133">Transmembrane helix</keyword>
<evidence type="ECO:0000313" key="2">
    <source>
        <dbReference type="EMBL" id="ASK64093.1"/>
    </source>
</evidence>
<protein>
    <recommendedName>
        <fullName evidence="4">DUF3953 domain-containing protein</fullName>
    </recommendedName>
</protein>
<gene>
    <name evidence="2" type="ORF">CFK37_19000</name>
</gene>
<keyword evidence="1" id="KW-0812">Transmembrane</keyword>
<keyword evidence="3" id="KW-1185">Reference proteome</keyword>
<dbReference type="InterPro" id="IPR025018">
    <property type="entry name" value="DUF3953"/>
</dbReference>
<dbReference type="AlphaFoldDB" id="A0A220U8N1"/>
<proteinExistence type="predicted"/>
<evidence type="ECO:0000313" key="3">
    <source>
        <dbReference type="Proteomes" id="UP000198312"/>
    </source>
</evidence>
<keyword evidence="1" id="KW-0472">Membrane</keyword>
<evidence type="ECO:0008006" key="4">
    <source>
        <dbReference type="Google" id="ProtNLM"/>
    </source>
</evidence>
<sequence length="37" mass="4172">MFLLFGVENVKKDNKKVGYFNIVTGIIVISGLIIKLF</sequence>
<organism evidence="2 3">
    <name type="scientific">Virgibacillus phasianinus</name>
    <dbReference type="NCBI Taxonomy" id="2017483"/>
    <lineage>
        <taxon>Bacteria</taxon>
        <taxon>Bacillati</taxon>
        <taxon>Bacillota</taxon>
        <taxon>Bacilli</taxon>
        <taxon>Bacillales</taxon>
        <taxon>Bacillaceae</taxon>
        <taxon>Virgibacillus</taxon>
    </lineage>
</organism>
<dbReference type="Pfam" id="PF13129">
    <property type="entry name" value="DUF3953"/>
    <property type="match status" value="1"/>
</dbReference>